<dbReference type="InterPro" id="IPR036380">
    <property type="entry name" value="Isochorismatase-like_sf"/>
</dbReference>
<proteinExistence type="predicted"/>
<dbReference type="EMBL" id="JAUSVX010000004">
    <property type="protein sequence ID" value="MDQ0469846.1"/>
    <property type="molecule type" value="Genomic_DNA"/>
</dbReference>
<organism evidence="3 4">
    <name type="scientific">Labrys wisconsinensis</name>
    <dbReference type="NCBI Taxonomy" id="425677"/>
    <lineage>
        <taxon>Bacteria</taxon>
        <taxon>Pseudomonadati</taxon>
        <taxon>Pseudomonadota</taxon>
        <taxon>Alphaproteobacteria</taxon>
        <taxon>Hyphomicrobiales</taxon>
        <taxon>Xanthobacteraceae</taxon>
        <taxon>Labrys</taxon>
    </lineage>
</organism>
<dbReference type="RefSeq" id="WP_307272974.1">
    <property type="nucleotide sequence ID" value="NZ_JAUSVX010000004.1"/>
</dbReference>
<dbReference type="SUPFAM" id="SSF52499">
    <property type="entry name" value="Isochorismatase-like hydrolases"/>
    <property type="match status" value="1"/>
</dbReference>
<sequence>MALEPLGQRALHVAIDMQRLFAEPTDWYVPALAGIVANVERLARERADLTLFARFLVPPSAAEAPGRWRRHYQRWPSVAGDRLDPALIDLVAPLATLARPDRVIDKHGYSVFGAEGFAGMLAHRGVDALVFSGVETDVCVLASVLDAVDLGLRVVVVSDAVTSADLDVHAIVLGRLLPRLDAQVEIATTEAVLAAWA</sequence>
<dbReference type="Proteomes" id="UP001242480">
    <property type="component" value="Unassembled WGS sequence"/>
</dbReference>
<dbReference type="CDD" id="cd00431">
    <property type="entry name" value="cysteine_hydrolases"/>
    <property type="match status" value="1"/>
</dbReference>
<protein>
    <submittedName>
        <fullName evidence="3">Nicotinamidase-related amidase</fullName>
    </submittedName>
</protein>
<dbReference type="PANTHER" id="PTHR43540:SF6">
    <property type="entry name" value="ISOCHORISMATASE-LIKE DOMAIN-CONTAINING PROTEIN"/>
    <property type="match status" value="1"/>
</dbReference>
<evidence type="ECO:0000313" key="3">
    <source>
        <dbReference type="EMBL" id="MDQ0469846.1"/>
    </source>
</evidence>
<feature type="domain" description="Isochorismatase-like" evidence="2">
    <location>
        <begin position="12"/>
        <end position="179"/>
    </location>
</feature>
<keyword evidence="4" id="KW-1185">Reference proteome</keyword>
<evidence type="ECO:0000313" key="4">
    <source>
        <dbReference type="Proteomes" id="UP001242480"/>
    </source>
</evidence>
<accession>A0ABU0J8J2</accession>
<keyword evidence="1" id="KW-0378">Hydrolase</keyword>
<dbReference type="InterPro" id="IPR000868">
    <property type="entry name" value="Isochorismatase-like_dom"/>
</dbReference>
<dbReference type="Gene3D" id="3.40.50.850">
    <property type="entry name" value="Isochorismatase-like"/>
    <property type="match status" value="1"/>
</dbReference>
<reference evidence="3 4" key="1">
    <citation type="submission" date="2023-07" db="EMBL/GenBank/DDBJ databases">
        <title>Genomic Encyclopedia of Type Strains, Phase IV (KMG-IV): sequencing the most valuable type-strain genomes for metagenomic binning, comparative biology and taxonomic classification.</title>
        <authorList>
            <person name="Goeker M."/>
        </authorList>
    </citation>
    <scope>NUCLEOTIDE SEQUENCE [LARGE SCALE GENOMIC DNA]</scope>
    <source>
        <strain evidence="3 4">DSM 19619</strain>
    </source>
</reference>
<comment type="caution">
    <text evidence="3">The sequence shown here is derived from an EMBL/GenBank/DDBJ whole genome shotgun (WGS) entry which is preliminary data.</text>
</comment>
<dbReference type="Pfam" id="PF00857">
    <property type="entry name" value="Isochorismatase"/>
    <property type="match status" value="1"/>
</dbReference>
<evidence type="ECO:0000256" key="1">
    <source>
        <dbReference type="ARBA" id="ARBA00022801"/>
    </source>
</evidence>
<name>A0ABU0J8J2_9HYPH</name>
<dbReference type="InterPro" id="IPR050272">
    <property type="entry name" value="Isochorismatase-like_hydrls"/>
</dbReference>
<dbReference type="PANTHER" id="PTHR43540">
    <property type="entry name" value="PEROXYUREIDOACRYLATE/UREIDOACRYLATE AMIDOHYDROLASE-RELATED"/>
    <property type="match status" value="1"/>
</dbReference>
<evidence type="ECO:0000259" key="2">
    <source>
        <dbReference type="Pfam" id="PF00857"/>
    </source>
</evidence>
<gene>
    <name evidence="3" type="ORF">QO011_002862</name>
</gene>